<dbReference type="InterPro" id="IPR042214">
    <property type="entry name" value="TruD_catalytic"/>
</dbReference>
<proteinExistence type="inferred from homology"/>
<dbReference type="InterPro" id="IPR001656">
    <property type="entry name" value="PsdUridine_synth_TruD"/>
</dbReference>
<organism evidence="5 6">
    <name type="scientific">Dokdonella soli</name>
    <dbReference type="NCBI Taxonomy" id="529810"/>
    <lineage>
        <taxon>Bacteria</taxon>
        <taxon>Pseudomonadati</taxon>
        <taxon>Pseudomonadota</taxon>
        <taxon>Gammaproteobacteria</taxon>
        <taxon>Lysobacterales</taxon>
        <taxon>Rhodanobacteraceae</taxon>
        <taxon>Dokdonella</taxon>
    </lineage>
</organism>
<dbReference type="PANTHER" id="PTHR47811:SF1">
    <property type="entry name" value="TRNA PSEUDOURIDINE SYNTHASE D"/>
    <property type="match status" value="1"/>
</dbReference>
<dbReference type="Gene3D" id="3.30.2350.20">
    <property type="entry name" value="TruD, catalytic domain"/>
    <property type="match status" value="1"/>
</dbReference>
<dbReference type="SUPFAM" id="SSF55120">
    <property type="entry name" value="Pseudouridine synthase"/>
    <property type="match status" value="1"/>
</dbReference>
<comment type="caution">
    <text evidence="5">The sequence shown here is derived from an EMBL/GenBank/DDBJ whole genome shotgun (WGS) entry which is preliminary data.</text>
</comment>
<keyword evidence="3" id="KW-0413">Isomerase</keyword>
<gene>
    <name evidence="5" type="primary">truD</name>
    <name evidence="5" type="ORF">GCM10009105_20060</name>
</gene>
<evidence type="ECO:0000313" key="6">
    <source>
        <dbReference type="Proteomes" id="UP001501523"/>
    </source>
</evidence>
<dbReference type="EMBL" id="BAAAEU010000008">
    <property type="protein sequence ID" value="GAA0715010.1"/>
    <property type="molecule type" value="Genomic_DNA"/>
</dbReference>
<dbReference type="InterPro" id="IPR020119">
    <property type="entry name" value="PsdUridine_synth_TruD_CS"/>
</dbReference>
<protein>
    <submittedName>
        <fullName evidence="5">tRNA pseudouridine(13) synthase TruD</fullName>
    </submittedName>
</protein>
<dbReference type="Proteomes" id="UP001501523">
    <property type="component" value="Unassembled WGS sequence"/>
</dbReference>
<dbReference type="Gene3D" id="3.30.2340.10">
    <property type="entry name" value="TruD, insertion domain"/>
    <property type="match status" value="1"/>
</dbReference>
<evidence type="ECO:0000313" key="5">
    <source>
        <dbReference type="EMBL" id="GAA0715010.1"/>
    </source>
</evidence>
<evidence type="ECO:0000259" key="4">
    <source>
        <dbReference type="PROSITE" id="PS50984"/>
    </source>
</evidence>
<reference evidence="5 6" key="1">
    <citation type="journal article" date="2019" name="Int. J. Syst. Evol. Microbiol.">
        <title>The Global Catalogue of Microorganisms (GCM) 10K type strain sequencing project: providing services to taxonomists for standard genome sequencing and annotation.</title>
        <authorList>
            <consortium name="The Broad Institute Genomics Platform"/>
            <consortium name="The Broad Institute Genome Sequencing Center for Infectious Disease"/>
            <person name="Wu L."/>
            <person name="Ma J."/>
        </authorList>
    </citation>
    <scope>NUCLEOTIDE SEQUENCE [LARGE SCALE GENOMIC DNA]</scope>
    <source>
        <strain evidence="5 6">JCM 15421</strain>
    </source>
</reference>
<keyword evidence="6" id="KW-1185">Reference proteome</keyword>
<keyword evidence="2" id="KW-0819">tRNA processing</keyword>
<dbReference type="InterPro" id="IPR020103">
    <property type="entry name" value="PsdUridine_synth_cat_dom_sf"/>
</dbReference>
<dbReference type="PANTHER" id="PTHR47811">
    <property type="entry name" value="TRNA PSEUDOURIDINE SYNTHASE D"/>
    <property type="match status" value="1"/>
</dbReference>
<dbReference type="InterPro" id="IPR011760">
    <property type="entry name" value="PsdUridine_synth_TruD_insert"/>
</dbReference>
<accession>A0ABN1IJ08</accession>
<comment type="similarity">
    <text evidence="1">Belongs to the pseudouridine synthase TruD family.</text>
</comment>
<evidence type="ECO:0000256" key="2">
    <source>
        <dbReference type="ARBA" id="ARBA00022694"/>
    </source>
</evidence>
<dbReference type="Pfam" id="PF01142">
    <property type="entry name" value="TruD"/>
    <property type="match status" value="2"/>
</dbReference>
<evidence type="ECO:0000256" key="1">
    <source>
        <dbReference type="ARBA" id="ARBA00007953"/>
    </source>
</evidence>
<dbReference type="InterPro" id="IPR043165">
    <property type="entry name" value="TruD_insert_sf"/>
</dbReference>
<sequence>MAGVAPVAVGYAGLKDRHAVTRQSFSVQLPGRADPDWAALAIPGVSVISATRHNRKLKRGAHRGNRFRIRLRDVRGELDQVETKLLTIRERGVPNYFGEQRFGRDGQNLALAEALFAGRRMPRAQRGFALSAARSELFNAVLATRVADASWDRALDGEVWMLDGSHSVFGPEPWNADLAARLAAFDIHPTGPLWGRGELRSEGQVRALERAAIEPGRALAEGLQRAGLEQERRALRLGARDLVHEWLPDGGLVLDFQLAQGAFATTVLRELCDWAEFSA</sequence>
<dbReference type="InterPro" id="IPR050170">
    <property type="entry name" value="TruD_pseudoU_synthase"/>
</dbReference>
<feature type="domain" description="TRUD" evidence="4">
    <location>
        <begin position="92"/>
        <end position="245"/>
    </location>
</feature>
<name>A0ABN1IJ08_9GAMM</name>
<dbReference type="PROSITE" id="PS01268">
    <property type="entry name" value="UPF0024"/>
    <property type="match status" value="1"/>
</dbReference>
<dbReference type="PROSITE" id="PS50984">
    <property type="entry name" value="TRUD"/>
    <property type="match status" value="1"/>
</dbReference>
<evidence type="ECO:0000256" key="3">
    <source>
        <dbReference type="ARBA" id="ARBA00023235"/>
    </source>
</evidence>